<keyword evidence="3" id="KW-0804">Transcription</keyword>
<dbReference type="Proteomes" id="UP001487305">
    <property type="component" value="Unassembled WGS sequence"/>
</dbReference>
<dbReference type="PANTHER" id="PTHR44688">
    <property type="entry name" value="DNA-BINDING TRANSCRIPTIONAL ACTIVATOR DEVR_DOSR"/>
    <property type="match status" value="1"/>
</dbReference>
<protein>
    <submittedName>
        <fullName evidence="6">Helix-turn-helix transcriptional regulator</fullName>
    </submittedName>
</protein>
<evidence type="ECO:0000313" key="6">
    <source>
        <dbReference type="EMBL" id="MEQ3361591.1"/>
    </source>
</evidence>
<dbReference type="InterPro" id="IPR016032">
    <property type="entry name" value="Sig_transdc_resp-reg_C-effctor"/>
</dbReference>
<feature type="transmembrane region" description="Helical" evidence="4">
    <location>
        <begin position="322"/>
        <end position="339"/>
    </location>
</feature>
<dbReference type="PROSITE" id="PS00622">
    <property type="entry name" value="HTH_LUXR_1"/>
    <property type="match status" value="1"/>
</dbReference>
<keyword evidence="1" id="KW-0805">Transcription regulation</keyword>
<keyword evidence="7" id="KW-1185">Reference proteome</keyword>
<name>A0ABV1J937_9ACTN</name>
<feature type="transmembrane region" description="Helical" evidence="4">
    <location>
        <begin position="345"/>
        <end position="369"/>
    </location>
</feature>
<dbReference type="RefSeq" id="WP_349227037.1">
    <property type="nucleotide sequence ID" value="NZ_JBBNOP010000001.1"/>
</dbReference>
<keyword evidence="4" id="KW-1133">Transmembrane helix</keyword>
<dbReference type="SUPFAM" id="SSF103473">
    <property type="entry name" value="MFS general substrate transporter"/>
    <property type="match status" value="1"/>
</dbReference>
<feature type="transmembrane region" description="Helical" evidence="4">
    <location>
        <begin position="131"/>
        <end position="149"/>
    </location>
</feature>
<feature type="transmembrane region" description="Helical" evidence="4">
    <location>
        <begin position="97"/>
        <end position="119"/>
    </location>
</feature>
<dbReference type="PRINTS" id="PR00038">
    <property type="entry name" value="HTHLUXR"/>
</dbReference>
<feature type="transmembrane region" description="Helical" evidence="4">
    <location>
        <begin position="257"/>
        <end position="275"/>
    </location>
</feature>
<dbReference type="Pfam" id="PF00196">
    <property type="entry name" value="GerE"/>
    <property type="match status" value="1"/>
</dbReference>
<dbReference type="EMBL" id="JBBNOP010000001">
    <property type="protein sequence ID" value="MEQ3361591.1"/>
    <property type="molecule type" value="Genomic_DNA"/>
</dbReference>
<feature type="transmembrane region" description="Helical" evidence="4">
    <location>
        <begin position="155"/>
        <end position="173"/>
    </location>
</feature>
<dbReference type="SMART" id="SM00421">
    <property type="entry name" value="HTH_LUXR"/>
    <property type="match status" value="1"/>
</dbReference>
<feature type="domain" description="HTH luxR-type" evidence="5">
    <location>
        <begin position="394"/>
        <end position="459"/>
    </location>
</feature>
<feature type="transmembrane region" description="Helical" evidence="4">
    <location>
        <begin position="193"/>
        <end position="214"/>
    </location>
</feature>
<organism evidence="6 7">
    <name type="scientific">Raoultibacter massiliensis</name>
    <dbReference type="NCBI Taxonomy" id="1852371"/>
    <lineage>
        <taxon>Bacteria</taxon>
        <taxon>Bacillati</taxon>
        <taxon>Actinomycetota</taxon>
        <taxon>Coriobacteriia</taxon>
        <taxon>Eggerthellales</taxon>
        <taxon>Eggerthellaceae</taxon>
        <taxon>Raoultibacter</taxon>
    </lineage>
</organism>
<evidence type="ECO:0000256" key="1">
    <source>
        <dbReference type="ARBA" id="ARBA00023015"/>
    </source>
</evidence>
<keyword evidence="4" id="KW-0812">Transmembrane</keyword>
<dbReference type="InterPro" id="IPR036388">
    <property type="entry name" value="WH-like_DNA-bd_sf"/>
</dbReference>
<feature type="transmembrane region" description="Helical" evidence="4">
    <location>
        <begin position="12"/>
        <end position="29"/>
    </location>
</feature>
<evidence type="ECO:0000313" key="7">
    <source>
        <dbReference type="Proteomes" id="UP001487305"/>
    </source>
</evidence>
<dbReference type="CDD" id="cd06170">
    <property type="entry name" value="LuxR_C_like"/>
    <property type="match status" value="1"/>
</dbReference>
<dbReference type="SUPFAM" id="SSF46894">
    <property type="entry name" value="C-terminal effector domain of the bipartite response regulators"/>
    <property type="match status" value="1"/>
</dbReference>
<dbReference type="PROSITE" id="PS50043">
    <property type="entry name" value="HTH_LUXR_2"/>
    <property type="match status" value="1"/>
</dbReference>
<dbReference type="PANTHER" id="PTHR44688:SF16">
    <property type="entry name" value="DNA-BINDING TRANSCRIPTIONAL ACTIVATOR DEVR_DOSR"/>
    <property type="match status" value="1"/>
</dbReference>
<keyword evidence="2" id="KW-0238">DNA-binding</keyword>
<feature type="transmembrane region" description="Helical" evidence="4">
    <location>
        <begin position="41"/>
        <end position="59"/>
    </location>
</feature>
<sequence>MAVKPWRLLGFGYYQAWIYLAVLSTVLFTDPDFFSNHLQFTRQYFSLSVAVCLFCLIFVSQKLDILSKRHYLLVAAASLTAMGTVLISLPLQDPDLHFVVVVVGMTMTSIGNAFLIVTWGALWSRMDTDRMGLHLVVSNAFAGCLYLVVTLLPSFIAVMLTAALPLCSAFTLLASEDEPLRQQEDTAAKPKRLLWKAIAAMAVIPFVFGIARAFSSPVEAADFNGLQHMIVLGMTVFATAVALFVTLAPKQRIVIRLYRFVVPLMAAGFIALPFIPNAYRWMAFSAIMCGFYSFEGLVWLLQPEYVFRTKTSTIKVFGWGRCLFHFFGFAGATFGFYVIDQGMALSSIPVPICLALVLALIVLSTYVFTEHDLRLFIAKPKPAYESDDAHVYRAMSAKYGLSGREGEILAMLGKGRSAPFIADSLFISKGTVKTHTRHIYDKMGVHSKQELLDLIEGESRGFR</sequence>
<dbReference type="InterPro" id="IPR000792">
    <property type="entry name" value="Tscrpt_reg_LuxR_C"/>
</dbReference>
<feature type="transmembrane region" description="Helical" evidence="4">
    <location>
        <begin position="71"/>
        <end position="91"/>
    </location>
</feature>
<evidence type="ECO:0000256" key="4">
    <source>
        <dbReference type="SAM" id="Phobius"/>
    </source>
</evidence>
<evidence type="ECO:0000256" key="3">
    <source>
        <dbReference type="ARBA" id="ARBA00023163"/>
    </source>
</evidence>
<comment type="caution">
    <text evidence="6">The sequence shown here is derived from an EMBL/GenBank/DDBJ whole genome shotgun (WGS) entry which is preliminary data.</text>
</comment>
<proteinExistence type="predicted"/>
<gene>
    <name evidence="6" type="ORF">AAA083_01230</name>
</gene>
<feature type="transmembrane region" description="Helical" evidence="4">
    <location>
        <begin position="226"/>
        <end position="245"/>
    </location>
</feature>
<keyword evidence="4" id="KW-0472">Membrane</keyword>
<feature type="transmembrane region" description="Helical" evidence="4">
    <location>
        <begin position="281"/>
        <end position="301"/>
    </location>
</feature>
<reference evidence="6 7" key="1">
    <citation type="submission" date="2024-04" db="EMBL/GenBank/DDBJ databases">
        <title>Human intestinal bacterial collection.</title>
        <authorList>
            <person name="Pauvert C."/>
            <person name="Hitch T.C.A."/>
            <person name="Clavel T."/>
        </authorList>
    </citation>
    <scope>NUCLEOTIDE SEQUENCE [LARGE SCALE GENOMIC DNA]</scope>
    <source>
        <strain evidence="6 7">CLA-KB-H42</strain>
    </source>
</reference>
<accession>A0ABV1J937</accession>
<evidence type="ECO:0000256" key="2">
    <source>
        <dbReference type="ARBA" id="ARBA00023125"/>
    </source>
</evidence>
<evidence type="ECO:0000259" key="5">
    <source>
        <dbReference type="PROSITE" id="PS50043"/>
    </source>
</evidence>
<dbReference type="Gene3D" id="1.10.10.10">
    <property type="entry name" value="Winged helix-like DNA-binding domain superfamily/Winged helix DNA-binding domain"/>
    <property type="match status" value="1"/>
</dbReference>
<dbReference type="InterPro" id="IPR036259">
    <property type="entry name" value="MFS_trans_sf"/>
</dbReference>